<reference evidence="3 4" key="1">
    <citation type="submission" date="2017-07" db="EMBL/GenBank/DDBJ databases">
        <title>Leptospira spp. isolated from tropical soils.</title>
        <authorList>
            <person name="Thibeaux R."/>
            <person name="Iraola G."/>
            <person name="Ferres I."/>
            <person name="Bierque E."/>
            <person name="Girault D."/>
            <person name="Soupe-Gilbert M.-E."/>
            <person name="Picardeau M."/>
            <person name="Goarant C."/>
        </authorList>
    </citation>
    <scope>NUCLEOTIDE SEQUENCE [LARGE SCALE GENOMIC DNA]</scope>
    <source>
        <strain evidence="3 4">FH2-C-A2</strain>
    </source>
</reference>
<accession>A0A2M9Z6M3</accession>
<proteinExistence type="predicted"/>
<dbReference type="SUPFAM" id="SSF81606">
    <property type="entry name" value="PP2C-like"/>
    <property type="match status" value="1"/>
</dbReference>
<dbReference type="Gene3D" id="3.60.40.10">
    <property type="entry name" value="PPM-type phosphatase domain"/>
    <property type="match status" value="1"/>
</dbReference>
<dbReference type="RefSeq" id="WP_100760439.1">
    <property type="nucleotide sequence ID" value="NZ_NPDT01000015.1"/>
</dbReference>
<dbReference type="AlphaFoldDB" id="A0A2M9Z6M3"/>
<name>A0A2M9Z6M3_9LEPT</name>
<comment type="caution">
    <text evidence="3">The sequence shown here is derived from an EMBL/GenBank/DDBJ whole genome shotgun (WGS) entry which is preliminary data.</text>
</comment>
<dbReference type="InterPro" id="IPR013656">
    <property type="entry name" value="PAS_4"/>
</dbReference>
<dbReference type="Gene3D" id="3.30.450.20">
    <property type="entry name" value="PAS domain"/>
    <property type="match status" value="2"/>
</dbReference>
<keyword evidence="1" id="KW-0378">Hydrolase</keyword>
<dbReference type="PROSITE" id="PS50112">
    <property type="entry name" value="PAS"/>
    <property type="match status" value="2"/>
</dbReference>
<evidence type="ECO:0000313" key="4">
    <source>
        <dbReference type="Proteomes" id="UP000231912"/>
    </source>
</evidence>
<dbReference type="Pfam" id="PF00989">
    <property type="entry name" value="PAS"/>
    <property type="match status" value="1"/>
</dbReference>
<dbReference type="CDD" id="cd00130">
    <property type="entry name" value="PAS"/>
    <property type="match status" value="2"/>
</dbReference>
<dbReference type="GO" id="GO:0006355">
    <property type="term" value="P:regulation of DNA-templated transcription"/>
    <property type="evidence" value="ECO:0007669"/>
    <property type="project" value="InterPro"/>
</dbReference>
<dbReference type="InterPro" id="IPR013767">
    <property type="entry name" value="PAS_fold"/>
</dbReference>
<organism evidence="3 4">
    <name type="scientific">Leptospira wolffii</name>
    <dbReference type="NCBI Taxonomy" id="409998"/>
    <lineage>
        <taxon>Bacteria</taxon>
        <taxon>Pseudomonadati</taxon>
        <taxon>Spirochaetota</taxon>
        <taxon>Spirochaetia</taxon>
        <taxon>Leptospirales</taxon>
        <taxon>Leptospiraceae</taxon>
        <taxon>Leptospira</taxon>
    </lineage>
</organism>
<feature type="domain" description="PAS" evidence="2">
    <location>
        <begin position="19"/>
        <end position="64"/>
    </location>
</feature>
<dbReference type="SMART" id="SM00331">
    <property type="entry name" value="PP2C_SIG"/>
    <property type="match status" value="1"/>
</dbReference>
<dbReference type="EMBL" id="NPDT01000015">
    <property type="protein sequence ID" value="PJZ64081.1"/>
    <property type="molecule type" value="Genomic_DNA"/>
</dbReference>
<evidence type="ECO:0000259" key="2">
    <source>
        <dbReference type="PROSITE" id="PS50112"/>
    </source>
</evidence>
<dbReference type="InterPro" id="IPR036457">
    <property type="entry name" value="PPM-type-like_dom_sf"/>
</dbReference>
<sequence length="535" mass="61208">MSESDKHSSGIQSAFRSASRKDVIRILERITDAFLSLDRDLTIQYANFEAEKLLEVIRENLVGKRLPEILPQFNGSVLFPFLVDSIRSGLPKDMEILDEKNRIWYEVRIFPSSEDIAVYLRDVTTRKEGEVRLKESEERLSELVRTSLDPILSLNESLELSLVNPAAERLLGYDFWELKGKSVLSLIPERHRKFVSSVLVRLAKEPERGVFGPFKVKRKNGSEPIMEAAVSRVSTSSGIGYTLIFRDITDRILTQRKLRGTIDELKQVDRERMDLLQNLEAEVETRSAELSRSYRAMKEELSLAKRVQNSLLPPIDYSLAGVQTYVTYLPVMEVGGDWYDIFECKPGVLRILLADATGHGVQAALVTMTIKGVYEPLKYLADSPSELLQGINTDYCRNFKNLQMYFSCFILDVDTIEKKIRFASAGHPALLWKSGKQIRFLERTGSLVGLLAKMEFTEEEYSYESGDSILMLTDGIFEEFDSEQNPFGEERIEKIYYHSDLEGFDLHRKIVYEMDKHMGGKSPQDDITLISVMLR</sequence>
<dbReference type="NCBIfam" id="TIGR00229">
    <property type="entry name" value="sensory_box"/>
    <property type="match status" value="1"/>
</dbReference>
<dbReference type="SMART" id="SM00091">
    <property type="entry name" value="PAS"/>
    <property type="match status" value="2"/>
</dbReference>
<protein>
    <submittedName>
        <fullName evidence="3">Siderophore-interacting protein</fullName>
    </submittedName>
</protein>
<dbReference type="InterPro" id="IPR000014">
    <property type="entry name" value="PAS"/>
</dbReference>
<dbReference type="InterPro" id="IPR001932">
    <property type="entry name" value="PPM-type_phosphatase-like_dom"/>
</dbReference>
<dbReference type="Proteomes" id="UP000231912">
    <property type="component" value="Unassembled WGS sequence"/>
</dbReference>
<gene>
    <name evidence="3" type="ORF">CH371_20000</name>
</gene>
<evidence type="ECO:0000313" key="3">
    <source>
        <dbReference type="EMBL" id="PJZ64081.1"/>
    </source>
</evidence>
<dbReference type="Pfam" id="PF07228">
    <property type="entry name" value="SpoIIE"/>
    <property type="match status" value="1"/>
</dbReference>
<dbReference type="PANTHER" id="PTHR43156:SF2">
    <property type="entry name" value="STAGE II SPORULATION PROTEIN E"/>
    <property type="match status" value="1"/>
</dbReference>
<evidence type="ECO:0000256" key="1">
    <source>
        <dbReference type="ARBA" id="ARBA00022801"/>
    </source>
</evidence>
<dbReference type="SUPFAM" id="SSF55785">
    <property type="entry name" value="PYP-like sensor domain (PAS domain)"/>
    <property type="match status" value="2"/>
</dbReference>
<dbReference type="GO" id="GO:0016791">
    <property type="term" value="F:phosphatase activity"/>
    <property type="evidence" value="ECO:0007669"/>
    <property type="project" value="TreeGrafter"/>
</dbReference>
<dbReference type="PANTHER" id="PTHR43156">
    <property type="entry name" value="STAGE II SPORULATION PROTEIN E-RELATED"/>
    <property type="match status" value="1"/>
</dbReference>
<dbReference type="Pfam" id="PF08448">
    <property type="entry name" value="PAS_4"/>
    <property type="match status" value="1"/>
</dbReference>
<dbReference type="InterPro" id="IPR035965">
    <property type="entry name" value="PAS-like_dom_sf"/>
</dbReference>
<feature type="domain" description="PAS" evidence="2">
    <location>
        <begin position="136"/>
        <end position="206"/>
    </location>
</feature>
<dbReference type="InterPro" id="IPR052016">
    <property type="entry name" value="Bact_Sigma-Reg"/>
</dbReference>